<comment type="caution">
    <text evidence="2">The sequence shown here is derived from an EMBL/GenBank/DDBJ whole genome shotgun (WGS) entry which is preliminary data.</text>
</comment>
<proteinExistence type="predicted"/>
<evidence type="ECO:0000313" key="2">
    <source>
        <dbReference type="EMBL" id="TVZ02376.1"/>
    </source>
</evidence>
<dbReference type="EMBL" id="RPFW01000005">
    <property type="protein sequence ID" value="TVZ02376.1"/>
    <property type="molecule type" value="Genomic_DNA"/>
</dbReference>
<evidence type="ECO:0000313" key="3">
    <source>
        <dbReference type="Proteomes" id="UP000460272"/>
    </source>
</evidence>
<gene>
    <name evidence="2" type="ORF">EAS64_26610</name>
</gene>
<dbReference type="InterPro" id="IPR037523">
    <property type="entry name" value="VOC_core"/>
</dbReference>
<reference evidence="2 3" key="1">
    <citation type="submission" date="2018-11" db="EMBL/GenBank/DDBJ databases">
        <title>Trebonia kvetii gen.nov., sp.nov., a novel acidophilic actinobacterium, and proposal of the new actinobacterial family Treboniaceae fam. nov.</title>
        <authorList>
            <person name="Rapoport D."/>
            <person name="Sagova-Mareckova M."/>
            <person name="Sedlacek I."/>
            <person name="Provaznik J."/>
            <person name="Kralova S."/>
            <person name="Pavlinic D."/>
            <person name="Benes V."/>
            <person name="Kopecky J."/>
        </authorList>
    </citation>
    <scope>NUCLEOTIDE SEQUENCE [LARGE SCALE GENOMIC DNA]</scope>
    <source>
        <strain evidence="2 3">15Tr583</strain>
    </source>
</reference>
<dbReference type="InterPro" id="IPR041581">
    <property type="entry name" value="Glyoxalase_6"/>
</dbReference>
<feature type="domain" description="VOC" evidence="1">
    <location>
        <begin position="137"/>
        <end position="249"/>
    </location>
</feature>
<protein>
    <submittedName>
        <fullName evidence="2">VOC family protein</fullName>
    </submittedName>
</protein>
<organism evidence="2 3">
    <name type="scientific">Trebonia kvetii</name>
    <dbReference type="NCBI Taxonomy" id="2480626"/>
    <lineage>
        <taxon>Bacteria</taxon>
        <taxon>Bacillati</taxon>
        <taxon>Actinomycetota</taxon>
        <taxon>Actinomycetes</taxon>
        <taxon>Streptosporangiales</taxon>
        <taxon>Treboniaceae</taxon>
        <taxon>Trebonia</taxon>
    </lineage>
</organism>
<dbReference type="PROSITE" id="PS51819">
    <property type="entry name" value="VOC"/>
    <property type="match status" value="2"/>
</dbReference>
<dbReference type="CDD" id="cd07247">
    <property type="entry name" value="SgaA_N_like"/>
    <property type="match status" value="2"/>
</dbReference>
<dbReference type="InterPro" id="IPR052164">
    <property type="entry name" value="Anthracycline_SecMetBiosynth"/>
</dbReference>
<dbReference type="PANTHER" id="PTHR33993:SF14">
    <property type="entry name" value="GB|AAF24581.1"/>
    <property type="match status" value="1"/>
</dbReference>
<dbReference type="Proteomes" id="UP000460272">
    <property type="component" value="Unassembled WGS sequence"/>
</dbReference>
<dbReference type="AlphaFoldDB" id="A0A6P2BVW1"/>
<dbReference type="SUPFAM" id="SSF54593">
    <property type="entry name" value="Glyoxalase/Bleomycin resistance protein/Dihydroxybiphenyl dioxygenase"/>
    <property type="match status" value="2"/>
</dbReference>
<feature type="domain" description="VOC" evidence="1">
    <location>
        <begin position="11"/>
        <end position="123"/>
    </location>
</feature>
<keyword evidence="3" id="KW-1185">Reference proteome</keyword>
<dbReference type="PANTHER" id="PTHR33993">
    <property type="entry name" value="GLYOXALASE-RELATED"/>
    <property type="match status" value="1"/>
</dbReference>
<dbReference type="RefSeq" id="WP_145857322.1">
    <property type="nucleotide sequence ID" value="NZ_RPFW01000005.1"/>
</dbReference>
<dbReference type="OrthoDB" id="9793039at2"/>
<dbReference type="Gene3D" id="3.10.180.10">
    <property type="entry name" value="2,3-Dihydroxybiphenyl 1,2-Dioxygenase, domain 1"/>
    <property type="match status" value="2"/>
</dbReference>
<dbReference type="InterPro" id="IPR004360">
    <property type="entry name" value="Glyas_Fos-R_dOase_dom"/>
</dbReference>
<dbReference type="Pfam" id="PF18029">
    <property type="entry name" value="Glyoxalase_6"/>
    <property type="match status" value="1"/>
</dbReference>
<dbReference type="Pfam" id="PF00903">
    <property type="entry name" value="Glyoxalase"/>
    <property type="match status" value="1"/>
</dbReference>
<accession>A0A6P2BVW1</accession>
<sequence>MPEMTRYEHGVPSWVDIGTHDLGAGVRFYSELFGWEGQDMGEEAGHYTIAAKDGKQVAAISPAQDPGPPRWTTYINVDDVDEAARKAASAGGTVIVAPMDVMAAGRMAIFADTTGALIAAWQPGQHLGAQLVNEPGALTWSELSSSDPAKSKAFYSAVFGWGWGGGDDYPEAQVSGRTIGGLMPRQPGTPADVPDNWLVYFGAADVDADVKKAIDLGASVVAGPADIPGTGRFAVLIDPQGAAFALFQASGQ</sequence>
<name>A0A6P2BVW1_9ACTN</name>
<dbReference type="InterPro" id="IPR029068">
    <property type="entry name" value="Glyas_Bleomycin-R_OHBP_Dase"/>
</dbReference>
<evidence type="ECO:0000259" key="1">
    <source>
        <dbReference type="PROSITE" id="PS51819"/>
    </source>
</evidence>